<comment type="caution">
    <text evidence="1">The sequence shown here is derived from an EMBL/GenBank/DDBJ whole genome shotgun (WGS) entry which is preliminary data.</text>
</comment>
<organism evidence="1 2">
    <name type="scientific">Clonostachys byssicola</name>
    <dbReference type="NCBI Taxonomy" id="160290"/>
    <lineage>
        <taxon>Eukaryota</taxon>
        <taxon>Fungi</taxon>
        <taxon>Dikarya</taxon>
        <taxon>Ascomycota</taxon>
        <taxon>Pezizomycotina</taxon>
        <taxon>Sordariomycetes</taxon>
        <taxon>Hypocreomycetidae</taxon>
        <taxon>Hypocreales</taxon>
        <taxon>Bionectriaceae</taxon>
        <taxon>Clonostachys</taxon>
    </lineage>
</organism>
<dbReference type="Proteomes" id="UP000754883">
    <property type="component" value="Unassembled WGS sequence"/>
</dbReference>
<keyword evidence="2" id="KW-1185">Reference proteome</keyword>
<dbReference type="OrthoDB" id="10456238at2759"/>
<name>A0A9N9UP68_9HYPO</name>
<evidence type="ECO:0000313" key="2">
    <source>
        <dbReference type="Proteomes" id="UP000754883"/>
    </source>
</evidence>
<gene>
    <name evidence="1" type="ORF">CBYS24578_00003834</name>
</gene>
<reference evidence="1" key="1">
    <citation type="submission" date="2021-10" db="EMBL/GenBank/DDBJ databases">
        <authorList>
            <person name="Piombo E."/>
        </authorList>
    </citation>
    <scope>NUCLEOTIDE SEQUENCE</scope>
</reference>
<evidence type="ECO:0000313" key="1">
    <source>
        <dbReference type="EMBL" id="CAG9995763.1"/>
    </source>
</evidence>
<sequence>MIVVKVVPSTTTVVFGGVRIPDAAEPDNSDVTVVLLVGVVSDANTPVAGEEGEEKGGDQTVAVELPDGGGQRVEIEAELSRLWFVVVVLSRFALVLGSGLGLDISPEEMVVVAEELSIDDSLSKGS</sequence>
<dbReference type="AlphaFoldDB" id="A0A9N9UP68"/>
<proteinExistence type="predicted"/>
<accession>A0A9N9UP68</accession>
<protein>
    <submittedName>
        <fullName evidence="1">Uncharacterized protein</fullName>
    </submittedName>
</protein>
<dbReference type="EMBL" id="CABFNO020001536">
    <property type="protein sequence ID" value="CAG9995763.1"/>
    <property type="molecule type" value="Genomic_DNA"/>
</dbReference>